<dbReference type="PANTHER" id="PTHR34574">
    <property type="entry name" value="CALCIUM-BINDING EF-HAND FAMILY PROTEIN-RELATED"/>
    <property type="match status" value="1"/>
</dbReference>
<evidence type="ECO:0000313" key="3">
    <source>
        <dbReference type="EMBL" id="GMN33501.1"/>
    </source>
</evidence>
<dbReference type="PROSITE" id="PS50222">
    <property type="entry name" value="EF_HAND_2"/>
    <property type="match status" value="2"/>
</dbReference>
<dbReference type="PROSITE" id="PS00018">
    <property type="entry name" value="EF_HAND_1"/>
    <property type="match status" value="2"/>
</dbReference>
<evidence type="ECO:0000256" key="1">
    <source>
        <dbReference type="ARBA" id="ARBA00022837"/>
    </source>
</evidence>
<evidence type="ECO:0000259" key="2">
    <source>
        <dbReference type="PROSITE" id="PS50222"/>
    </source>
</evidence>
<feature type="domain" description="EF-hand" evidence="2">
    <location>
        <begin position="21"/>
        <end position="56"/>
    </location>
</feature>
<evidence type="ECO:0000313" key="4">
    <source>
        <dbReference type="Proteomes" id="UP001187192"/>
    </source>
</evidence>
<organism evidence="3 4">
    <name type="scientific">Ficus carica</name>
    <name type="common">Common fig</name>
    <dbReference type="NCBI Taxonomy" id="3494"/>
    <lineage>
        <taxon>Eukaryota</taxon>
        <taxon>Viridiplantae</taxon>
        <taxon>Streptophyta</taxon>
        <taxon>Embryophyta</taxon>
        <taxon>Tracheophyta</taxon>
        <taxon>Spermatophyta</taxon>
        <taxon>Magnoliopsida</taxon>
        <taxon>eudicotyledons</taxon>
        <taxon>Gunneridae</taxon>
        <taxon>Pentapetalae</taxon>
        <taxon>rosids</taxon>
        <taxon>fabids</taxon>
        <taxon>Rosales</taxon>
        <taxon>Moraceae</taxon>
        <taxon>Ficeae</taxon>
        <taxon>Ficus</taxon>
    </lineage>
</organism>
<name>A0AA88A3I2_FICCA</name>
<dbReference type="EMBL" id="BTGU01000004">
    <property type="protein sequence ID" value="GMN33501.1"/>
    <property type="molecule type" value="Genomic_DNA"/>
</dbReference>
<dbReference type="InterPro" id="IPR011992">
    <property type="entry name" value="EF-hand-dom_pair"/>
</dbReference>
<dbReference type="Proteomes" id="UP001187192">
    <property type="component" value="Unassembled WGS sequence"/>
</dbReference>
<dbReference type="Pfam" id="PF13499">
    <property type="entry name" value="EF-hand_7"/>
    <property type="match status" value="1"/>
</dbReference>
<dbReference type="Gene3D" id="1.10.238.10">
    <property type="entry name" value="EF-hand"/>
    <property type="match status" value="1"/>
</dbReference>
<keyword evidence="1" id="KW-0106">Calcium</keyword>
<proteinExistence type="predicted"/>
<reference evidence="3" key="1">
    <citation type="submission" date="2023-07" db="EMBL/GenBank/DDBJ databases">
        <title>draft genome sequence of fig (Ficus carica).</title>
        <authorList>
            <person name="Takahashi T."/>
            <person name="Nishimura K."/>
        </authorList>
    </citation>
    <scope>NUCLEOTIDE SEQUENCE</scope>
</reference>
<keyword evidence="4" id="KW-1185">Reference proteome</keyword>
<dbReference type="InterPro" id="IPR002048">
    <property type="entry name" value="EF_hand_dom"/>
</dbReference>
<dbReference type="PANTHER" id="PTHR34574:SF10">
    <property type="entry name" value="OS09G0482800 PROTEIN"/>
    <property type="match status" value="1"/>
</dbReference>
<gene>
    <name evidence="3" type="ORF">TIFTF001_004202</name>
</gene>
<accession>A0AA88A3I2</accession>
<feature type="domain" description="EF-hand" evidence="2">
    <location>
        <begin position="71"/>
        <end position="106"/>
    </location>
</feature>
<dbReference type="InterPro" id="IPR018247">
    <property type="entry name" value="EF_Hand_1_Ca_BS"/>
</dbReference>
<comment type="caution">
    <text evidence="3">The sequence shown here is derived from an EMBL/GenBank/DDBJ whole genome shotgun (WGS) entry which is preliminary data.</text>
</comment>
<dbReference type="SUPFAM" id="SSF47473">
    <property type="entry name" value="EF-hand"/>
    <property type="match status" value="1"/>
</dbReference>
<dbReference type="AlphaFoldDB" id="A0AA88A3I2"/>
<dbReference type="GO" id="GO:0005509">
    <property type="term" value="F:calcium ion binding"/>
    <property type="evidence" value="ECO:0007669"/>
    <property type="project" value="InterPro"/>
</dbReference>
<protein>
    <recommendedName>
        <fullName evidence="2">EF-hand domain-containing protein</fullName>
    </recommendedName>
</protein>
<sequence>MLGIEILDSTTILNFINDEEAFTAAVRRRFAELDTDKDGVLSYDEMLRELHGLRVLESGDIGDVRKPDPAKDDEVYRSLFLQFDHDSDGVVCLAEYMAETKKMMLAIANGLGFSPVQMILDGDGLLKRAVERETSAEKVAAPADTA</sequence>